<protein>
    <submittedName>
        <fullName evidence="5">3-oxoacyl-[acyl-carrier-protein] synthase, KASII</fullName>
    </submittedName>
</protein>
<evidence type="ECO:0000256" key="1">
    <source>
        <dbReference type="ARBA" id="ARBA00008467"/>
    </source>
</evidence>
<dbReference type="RefSeq" id="WP_186991977.1">
    <property type="nucleotide sequence ID" value="NZ_CP052909.1"/>
</dbReference>
<sequence>MKKAYLSYNSIISNLGFDSKEVVEKIKNEVSGIHIENDPQLFNEPCYASVIPSEKLHLEFQKLSSDNGYSRLEKMLLLALSQVISSSKISLNSRVGLILSTTKGNIDSLENDSESKSAYLSQLSSVLKIFFGFNTEPLVLSNACVSGLLGIVTAKRFIEQGRYDHVFVVGGDIISEFVLSGFNSFQAMSKFPCKPYSKHRDGITLGEVAACVLVTSERENLPNEAVQILGEGSRNDANHISGPSRTGEGLVRSVQSAMSEANLTEKDIDYISAHGTATAFNDEMEAIAFNRLEMEHIPLNSFKGYFGHTLGASGLVETIVGMHSLQQNTCFASLGFDEIGLSKPLNIIEKTTPKPLTVFLKTSSGFGGCNTAAIFQKVTQ</sequence>
<dbReference type="GO" id="GO:0004315">
    <property type="term" value="F:3-oxoacyl-[acyl-carrier-protein] synthase activity"/>
    <property type="evidence" value="ECO:0007669"/>
    <property type="project" value="TreeGrafter"/>
</dbReference>
<dbReference type="EMBL" id="CP052909">
    <property type="protein sequence ID" value="QNJ97784.1"/>
    <property type="molecule type" value="Genomic_DNA"/>
</dbReference>
<dbReference type="InterPro" id="IPR014031">
    <property type="entry name" value="Ketoacyl_synth_C"/>
</dbReference>
<name>A0A7G8PTW8_9FLAO</name>
<keyword evidence="2 3" id="KW-0808">Transferase</keyword>
<feature type="domain" description="Ketosynthase family 3 (KS3)" evidence="4">
    <location>
        <begin position="1"/>
        <end position="377"/>
    </location>
</feature>
<organism evidence="5 6">
    <name type="scientific">Constantimarinum furrinae</name>
    <dbReference type="NCBI Taxonomy" id="2562285"/>
    <lineage>
        <taxon>Bacteria</taxon>
        <taxon>Pseudomonadati</taxon>
        <taxon>Bacteroidota</taxon>
        <taxon>Flavobacteriia</taxon>
        <taxon>Flavobacteriales</taxon>
        <taxon>Flavobacteriaceae</taxon>
        <taxon>Altibacter/Constantimarinum group</taxon>
        <taxon>Constantimarinum</taxon>
    </lineage>
</organism>
<dbReference type="Pfam" id="PF00109">
    <property type="entry name" value="ketoacyl-synt"/>
    <property type="match status" value="1"/>
</dbReference>
<accession>A0A7G8PTW8</accession>
<dbReference type="KEGG" id="alti:ALE3EI_1219"/>
<dbReference type="InterPro" id="IPR020841">
    <property type="entry name" value="PKS_Beta-ketoAc_synthase_dom"/>
</dbReference>
<evidence type="ECO:0000256" key="2">
    <source>
        <dbReference type="ARBA" id="ARBA00022679"/>
    </source>
</evidence>
<dbReference type="GO" id="GO:0006633">
    <property type="term" value="P:fatty acid biosynthetic process"/>
    <property type="evidence" value="ECO:0007669"/>
    <property type="project" value="TreeGrafter"/>
</dbReference>
<dbReference type="InterPro" id="IPR000794">
    <property type="entry name" value="Beta-ketoacyl_synthase"/>
</dbReference>
<evidence type="ECO:0000256" key="3">
    <source>
        <dbReference type="RuleBase" id="RU003694"/>
    </source>
</evidence>
<comment type="similarity">
    <text evidence="1 3">Belongs to the thiolase-like superfamily. Beta-ketoacyl-ACP synthases family.</text>
</comment>
<dbReference type="AlphaFoldDB" id="A0A7G8PTW8"/>
<dbReference type="PANTHER" id="PTHR11712:SF336">
    <property type="entry name" value="3-OXOACYL-[ACYL-CARRIER-PROTEIN] SYNTHASE, MITOCHONDRIAL"/>
    <property type="match status" value="1"/>
</dbReference>
<dbReference type="Proteomes" id="UP000515514">
    <property type="component" value="Chromosome"/>
</dbReference>
<evidence type="ECO:0000313" key="6">
    <source>
        <dbReference type="Proteomes" id="UP000515514"/>
    </source>
</evidence>
<evidence type="ECO:0000259" key="4">
    <source>
        <dbReference type="PROSITE" id="PS52004"/>
    </source>
</evidence>
<dbReference type="Gene3D" id="3.40.47.10">
    <property type="match status" value="1"/>
</dbReference>
<gene>
    <name evidence="5" type="ORF">ALE3EI_1219</name>
</gene>
<reference evidence="5 6" key="1">
    <citation type="submission" date="2020-04" db="EMBL/GenBank/DDBJ databases">
        <title>Genome sequence of Altibacter aquimarinus strain ALE3EI.</title>
        <authorList>
            <person name="Oh H.-M."/>
            <person name="Jang D."/>
        </authorList>
    </citation>
    <scope>NUCLEOTIDE SEQUENCE [LARGE SCALE GENOMIC DNA]</scope>
    <source>
        <strain evidence="5 6">ALE3EI</strain>
    </source>
</reference>
<dbReference type="InterPro" id="IPR016039">
    <property type="entry name" value="Thiolase-like"/>
</dbReference>
<dbReference type="InterPro" id="IPR014030">
    <property type="entry name" value="Ketoacyl_synth_N"/>
</dbReference>
<evidence type="ECO:0000313" key="5">
    <source>
        <dbReference type="EMBL" id="QNJ97784.1"/>
    </source>
</evidence>
<dbReference type="PROSITE" id="PS52004">
    <property type="entry name" value="KS3_2"/>
    <property type="match status" value="1"/>
</dbReference>
<dbReference type="Pfam" id="PF02801">
    <property type="entry name" value="Ketoacyl-synt_C"/>
    <property type="match status" value="1"/>
</dbReference>
<dbReference type="PANTHER" id="PTHR11712">
    <property type="entry name" value="POLYKETIDE SYNTHASE-RELATED"/>
    <property type="match status" value="1"/>
</dbReference>
<proteinExistence type="inferred from homology"/>
<dbReference type="SUPFAM" id="SSF53901">
    <property type="entry name" value="Thiolase-like"/>
    <property type="match status" value="1"/>
</dbReference>
<keyword evidence="6" id="KW-1185">Reference proteome</keyword>